<proteinExistence type="predicted"/>
<comment type="caution">
    <text evidence="2">The sequence shown here is derived from an EMBL/GenBank/DDBJ whole genome shotgun (WGS) entry which is preliminary data.</text>
</comment>
<dbReference type="AlphaFoldDB" id="A0A1S7U6K9"/>
<dbReference type="InterPro" id="IPR025737">
    <property type="entry name" value="FApF"/>
</dbReference>
<feature type="signal peptide" evidence="1">
    <location>
        <begin position="1"/>
        <end position="24"/>
    </location>
</feature>
<dbReference type="RefSeq" id="WP_080853792.1">
    <property type="nucleotide sequence ID" value="NZ_LT009776.1"/>
</dbReference>
<organism evidence="2 3">
    <name type="scientific">Agrobacterium deltaense NCPPB 1641</name>
    <dbReference type="NCBI Taxonomy" id="1183425"/>
    <lineage>
        <taxon>Bacteria</taxon>
        <taxon>Pseudomonadati</taxon>
        <taxon>Pseudomonadota</taxon>
        <taxon>Alphaproteobacteria</taxon>
        <taxon>Hyphomicrobiales</taxon>
        <taxon>Rhizobiaceae</taxon>
        <taxon>Rhizobium/Agrobacterium group</taxon>
        <taxon>Agrobacterium</taxon>
    </lineage>
</organism>
<dbReference type="Pfam" id="PF13557">
    <property type="entry name" value="Phenol_MetA_deg"/>
    <property type="match status" value="1"/>
</dbReference>
<dbReference type="EMBL" id="FCNP01000044">
    <property type="protein sequence ID" value="CVI62467.1"/>
    <property type="molecule type" value="Genomic_DNA"/>
</dbReference>
<name>A0A1S7U6K9_9HYPH</name>
<gene>
    <name evidence="2" type="ORF">AGR7A_Lc60005</name>
</gene>
<protein>
    <submittedName>
        <fullName evidence="2">Protein involved in meta-pathway of phenol degradation</fullName>
    </submittedName>
</protein>
<keyword evidence="1" id="KW-0732">Signal</keyword>
<feature type="chain" id="PRO_5012910337" evidence="1">
    <location>
        <begin position="25"/>
        <end position="300"/>
    </location>
</feature>
<accession>A0A1S7U6K9</accession>
<sequence length="300" mass="32933">MHRFKKVALIATGLILQYPLIAQATENGFLAYPLGVDTIVNGIVPAPGQTWIQSYSTFYSANSFKDSNGNDLIPGFDANVGVNTTRLFHTWDLQLDQFTVSSALVLPVIGTDIDTAFSDGDNFALGDVTITPIFLGWSNSQKNFFANAAIDFFVPTKSEVSNDVFSIAPHVSMTFFPTSKLEFSTTIGTEFHFRNQDTDYKSGSVFFADWAVNYRAFEALPQLAIGLQGYVAKQFTDDRIGGATVGDGFHQQVAAIGPQIVYSVGNKGGGFALKWQHEFAAENRPEGNKFWFQFQIPIGN</sequence>
<reference evidence="2" key="1">
    <citation type="submission" date="2016-01" db="EMBL/GenBank/DDBJ databases">
        <authorList>
            <person name="Regsiter A."/>
            <person name="william w."/>
        </authorList>
    </citation>
    <scope>NUCLEOTIDE SEQUENCE</scope>
    <source>
        <strain evidence="2">NCPPB 1641</strain>
    </source>
</reference>
<keyword evidence="3" id="KW-1185">Reference proteome</keyword>
<dbReference type="Proteomes" id="UP000192140">
    <property type="component" value="Unassembled WGS sequence"/>
</dbReference>
<evidence type="ECO:0000256" key="1">
    <source>
        <dbReference type="SAM" id="SignalP"/>
    </source>
</evidence>
<evidence type="ECO:0000313" key="2">
    <source>
        <dbReference type="EMBL" id="CVI62467.1"/>
    </source>
</evidence>
<evidence type="ECO:0000313" key="3">
    <source>
        <dbReference type="Proteomes" id="UP000192140"/>
    </source>
</evidence>